<dbReference type="NCBIfam" id="TIGR01938">
    <property type="entry name" value="nqrC"/>
    <property type="match status" value="1"/>
</dbReference>
<comment type="similarity">
    <text evidence="16 17">Belongs to the NqrC family.</text>
</comment>
<keyword evidence="9 16" id="KW-1133">Transmembrane helix</keyword>
<evidence type="ECO:0000256" key="16">
    <source>
        <dbReference type="HAMAP-Rule" id="MF_00427"/>
    </source>
</evidence>
<evidence type="ECO:0000256" key="9">
    <source>
        <dbReference type="ARBA" id="ARBA00022989"/>
    </source>
</evidence>
<protein>
    <recommendedName>
        <fullName evidence="16 17">Na(+)-translocating NADH-quinone reductase subunit C</fullName>
        <shortName evidence="16 17">Na(+)-NQR subunit C</shortName>
        <shortName evidence="16 17">Na(+)-translocating NQR subunit C</shortName>
        <ecNumber evidence="16 17">7.2.1.1</ecNumber>
    </recommendedName>
    <alternativeName>
        <fullName evidence="16 17">NQR complex subunit C</fullName>
    </alternativeName>
    <alternativeName>
        <fullName evidence="16 17">NQR-1 subunit C</fullName>
    </alternativeName>
</protein>
<keyword evidence="7 16" id="KW-0812">Transmembrane</keyword>
<keyword evidence="10 16" id="KW-0520">NAD</keyword>
<organism evidence="19 20">
    <name type="scientific">Cellvibrio fontiphilus</name>
    <dbReference type="NCBI Taxonomy" id="1815559"/>
    <lineage>
        <taxon>Bacteria</taxon>
        <taxon>Pseudomonadati</taxon>
        <taxon>Pseudomonadota</taxon>
        <taxon>Gammaproteobacteria</taxon>
        <taxon>Cellvibrionales</taxon>
        <taxon>Cellvibrionaceae</taxon>
        <taxon>Cellvibrio</taxon>
    </lineage>
</organism>
<accession>A0ABV7FH32</accession>
<evidence type="ECO:0000256" key="17">
    <source>
        <dbReference type="PIRNR" id="PIRNR009437"/>
    </source>
</evidence>
<dbReference type="PIRSF" id="PIRSF009437">
    <property type="entry name" value="NQR-1_subunit_C"/>
    <property type="match status" value="1"/>
</dbReference>
<keyword evidence="4 16" id="KW-0597">Phosphoprotein</keyword>
<keyword evidence="15 16" id="KW-0739">Sodium transport</keyword>
<sequence>MANQQTAKYTITVTLIMCLVASVLVAGSAVLLKPAQAANKALDFKTNVLKIAGIYDSSLSVDAQFEKVDVKIIDLQTGKFTDAVADVDKFDQTASAKKPELSDKLAPEVDIAKIIRREKYAKVFLVNDESGNLSKVILPVRGYGLWSTMSGFVALDKDLNTVLGFGFYDQKETPGLGGEVDNPKWKQLWIGKKIYSESGEVLVSVVKGHVDESTPDSGYKVDGLAGATLTSDGVSKLMKFWMGDNGFKPFLTNLKNGEA</sequence>
<evidence type="ECO:0000256" key="5">
    <source>
        <dbReference type="ARBA" id="ARBA00022630"/>
    </source>
</evidence>
<keyword evidence="8 16" id="KW-1278">Translocase</keyword>
<keyword evidence="12 16" id="KW-0406">Ion transport</keyword>
<keyword evidence="11 16" id="KW-0915">Sodium</keyword>
<comment type="caution">
    <text evidence="16">Lacks conserved residue(s) required for the propagation of feature annotation.</text>
</comment>
<comment type="catalytic activity">
    <reaction evidence="16 17">
        <text>a ubiquinone + n Na(+)(in) + NADH + H(+) = a ubiquinol + n Na(+)(out) + NAD(+)</text>
        <dbReference type="Rhea" id="RHEA:47748"/>
        <dbReference type="Rhea" id="RHEA-COMP:9565"/>
        <dbReference type="Rhea" id="RHEA-COMP:9566"/>
        <dbReference type="ChEBI" id="CHEBI:15378"/>
        <dbReference type="ChEBI" id="CHEBI:16389"/>
        <dbReference type="ChEBI" id="CHEBI:17976"/>
        <dbReference type="ChEBI" id="CHEBI:29101"/>
        <dbReference type="ChEBI" id="CHEBI:57540"/>
        <dbReference type="ChEBI" id="CHEBI:57945"/>
        <dbReference type="EC" id="7.2.1.1"/>
    </reaction>
</comment>
<comment type="caution">
    <text evidence="19">The sequence shown here is derived from an EMBL/GenBank/DDBJ whole genome shotgun (WGS) entry which is preliminary data.</text>
</comment>
<name>A0ABV7FH32_9GAMM</name>
<dbReference type="InterPro" id="IPR007329">
    <property type="entry name" value="FMN-bd"/>
</dbReference>
<evidence type="ECO:0000256" key="7">
    <source>
        <dbReference type="ARBA" id="ARBA00022692"/>
    </source>
</evidence>
<comment type="cofactor">
    <cofactor evidence="16 17">
        <name>FMN</name>
        <dbReference type="ChEBI" id="CHEBI:58210"/>
    </cofactor>
</comment>
<dbReference type="InterPro" id="IPR010204">
    <property type="entry name" value="NqrC"/>
</dbReference>
<evidence type="ECO:0000256" key="11">
    <source>
        <dbReference type="ARBA" id="ARBA00023053"/>
    </source>
</evidence>
<evidence type="ECO:0000259" key="18">
    <source>
        <dbReference type="SMART" id="SM00900"/>
    </source>
</evidence>
<feature type="modified residue" description="FMN phosphoryl threonine" evidence="16">
    <location>
        <position position="228"/>
    </location>
</feature>
<keyword evidence="5 16" id="KW-0285">Flavoprotein</keyword>
<comment type="subcellular location">
    <subcellularLocation>
        <location evidence="16">Cell membrane</location>
        <topology evidence="16">Single-pass membrane protein</topology>
    </subcellularLocation>
</comment>
<dbReference type="PANTHER" id="PTHR37838:SF1">
    <property type="entry name" value="NA(+)-TRANSLOCATING NADH-QUINONE REDUCTASE SUBUNIT C"/>
    <property type="match status" value="1"/>
</dbReference>
<comment type="function">
    <text evidence="16">NQR complex catalyzes the reduction of ubiquinone-1 to ubiquinol by two successive reactions, coupled with the transport of Na(+) ions from the cytoplasm to the periplasm. NqrA to NqrE are probably involved in the second step, the conversion of ubisemiquinone to ubiquinol.</text>
</comment>
<keyword evidence="1 16" id="KW-0813">Transport</keyword>
<keyword evidence="3" id="KW-0997">Cell inner membrane</keyword>
<dbReference type="NCBIfam" id="NF003749">
    <property type="entry name" value="PRK05346.1-5"/>
    <property type="match status" value="1"/>
</dbReference>
<evidence type="ECO:0000256" key="12">
    <source>
        <dbReference type="ARBA" id="ARBA00023065"/>
    </source>
</evidence>
<reference evidence="20" key="1">
    <citation type="journal article" date="2019" name="Int. J. Syst. Evol. Microbiol.">
        <title>The Global Catalogue of Microorganisms (GCM) 10K type strain sequencing project: providing services to taxonomists for standard genome sequencing and annotation.</title>
        <authorList>
            <consortium name="The Broad Institute Genomics Platform"/>
            <consortium name="The Broad Institute Genome Sequencing Center for Infectious Disease"/>
            <person name="Wu L."/>
            <person name="Ma J."/>
        </authorList>
    </citation>
    <scope>NUCLEOTIDE SEQUENCE [LARGE SCALE GENOMIC DNA]</scope>
    <source>
        <strain evidence="20">KCTC 52237</strain>
    </source>
</reference>
<evidence type="ECO:0000256" key="14">
    <source>
        <dbReference type="ARBA" id="ARBA00023136"/>
    </source>
</evidence>
<keyword evidence="6 16" id="KW-0288">FMN</keyword>
<evidence type="ECO:0000256" key="8">
    <source>
        <dbReference type="ARBA" id="ARBA00022967"/>
    </source>
</evidence>
<dbReference type="Proteomes" id="UP001595555">
    <property type="component" value="Unassembled WGS sequence"/>
</dbReference>
<keyword evidence="20" id="KW-1185">Reference proteome</keyword>
<evidence type="ECO:0000313" key="19">
    <source>
        <dbReference type="EMBL" id="MFC3116956.1"/>
    </source>
</evidence>
<dbReference type="Pfam" id="PF04205">
    <property type="entry name" value="FMN_bind"/>
    <property type="match status" value="1"/>
</dbReference>
<evidence type="ECO:0000256" key="1">
    <source>
        <dbReference type="ARBA" id="ARBA00022448"/>
    </source>
</evidence>
<keyword evidence="2 16" id="KW-1003">Cell membrane</keyword>
<dbReference type="PANTHER" id="PTHR37838">
    <property type="entry name" value="NA(+)-TRANSLOCATING NADH-QUINONE REDUCTASE SUBUNIT C"/>
    <property type="match status" value="1"/>
</dbReference>
<evidence type="ECO:0000256" key="13">
    <source>
        <dbReference type="ARBA" id="ARBA00023075"/>
    </source>
</evidence>
<evidence type="ECO:0000256" key="10">
    <source>
        <dbReference type="ARBA" id="ARBA00023027"/>
    </source>
</evidence>
<feature type="domain" description="FMN-binding" evidence="18">
    <location>
        <begin position="144"/>
        <end position="245"/>
    </location>
</feature>
<gene>
    <name evidence="16" type="primary">nqrC</name>
    <name evidence="19" type="ORF">ACFODX_15415</name>
</gene>
<evidence type="ECO:0000256" key="3">
    <source>
        <dbReference type="ARBA" id="ARBA00022519"/>
    </source>
</evidence>
<dbReference type="EMBL" id="JBHRTF010000006">
    <property type="protein sequence ID" value="MFC3116956.1"/>
    <property type="molecule type" value="Genomic_DNA"/>
</dbReference>
<keyword evidence="13 16" id="KW-0830">Ubiquinone</keyword>
<dbReference type="SMART" id="SM00900">
    <property type="entry name" value="FMN_bind"/>
    <property type="match status" value="1"/>
</dbReference>
<dbReference type="EC" id="7.2.1.1" evidence="16 17"/>
<keyword evidence="14 16" id="KW-0472">Membrane</keyword>
<dbReference type="HAMAP" id="MF_00427">
    <property type="entry name" value="NqrC"/>
    <property type="match status" value="1"/>
</dbReference>
<evidence type="ECO:0000256" key="2">
    <source>
        <dbReference type="ARBA" id="ARBA00022475"/>
    </source>
</evidence>
<evidence type="ECO:0000256" key="4">
    <source>
        <dbReference type="ARBA" id="ARBA00022553"/>
    </source>
</evidence>
<evidence type="ECO:0000256" key="6">
    <source>
        <dbReference type="ARBA" id="ARBA00022643"/>
    </source>
</evidence>
<proteinExistence type="inferred from homology"/>
<evidence type="ECO:0000256" key="15">
    <source>
        <dbReference type="ARBA" id="ARBA00023201"/>
    </source>
</evidence>
<dbReference type="RefSeq" id="WP_378120759.1">
    <property type="nucleotide sequence ID" value="NZ_JBHRTF010000006.1"/>
</dbReference>
<comment type="subunit">
    <text evidence="16 17">Composed of six subunits; NqrA, NqrB, NqrC, NqrD, NqrE and NqrF.</text>
</comment>
<evidence type="ECO:0000313" key="20">
    <source>
        <dbReference type="Proteomes" id="UP001595555"/>
    </source>
</evidence>